<dbReference type="Pfam" id="PF17055">
    <property type="entry name" value="VMR2"/>
    <property type="match status" value="1"/>
</dbReference>
<evidence type="ECO:0000313" key="2">
    <source>
        <dbReference type="EMBL" id="AJW77716.1"/>
    </source>
</evidence>
<accession>A0A0D5CDQ3</accession>
<name>A0A0D5CDQ3_9RHAB</name>
<organism evidence="2">
    <name type="scientific">maize Iranian mosaic virus</name>
    <dbReference type="NCBI Taxonomy" id="348823"/>
    <lineage>
        <taxon>Viruses</taxon>
        <taxon>Riboviria</taxon>
        <taxon>Orthornavirae</taxon>
        <taxon>Negarnaviricota</taxon>
        <taxon>Haploviricotina</taxon>
        <taxon>Monjiviricetes</taxon>
        <taxon>Mononegavirales</taxon>
        <taxon>Rhabdoviridae</taxon>
        <taxon>Betarhabdovirinae</taxon>
        <taxon>Alphanucleorhabdovirus</taxon>
        <taxon>Alphanucleorhabdovirus zeairanense</taxon>
    </lineage>
</organism>
<dbReference type="InterPro" id="IPR031454">
    <property type="entry name" value="Viral_M"/>
</dbReference>
<dbReference type="EMBL" id="KP178678">
    <property type="protein sequence ID" value="AJW77716.1"/>
    <property type="molecule type" value="Viral_cRNA"/>
</dbReference>
<feature type="region of interest" description="Disordered" evidence="1">
    <location>
        <begin position="1"/>
        <end position="21"/>
    </location>
</feature>
<evidence type="ECO:0000256" key="1">
    <source>
        <dbReference type="SAM" id="MobiDB-lite"/>
    </source>
</evidence>
<sequence length="233" mass="25707">MDTTIRANASRPLQPDSPSLSTVNQTCLDDTIVGCHFTLELRAHTAGLSVMLADGEIIIGSVYYGIYSRMKNDNISGPAPGRDATSENKSHILAASFLCVLRQYEGHIKMFQSAEQAQFSGRVELLARVENRADHLIFYDPECYQLGRVKIPSGMWHLTLKTTLTAPESSETICLILGIIITSPASILRIIKSMAVDTKAQLPTIPPGTNAWKDIGEVKEQRKAISRFRSILF</sequence>
<reference evidence="2" key="1">
    <citation type="submission" date="2014-11" db="EMBL/GenBank/DDBJ databases">
        <title>Molecular characterization of 3'- half of the genome in Shiraz, Isfahan and Shahrekord isolates of Iranian maize mosaic virus (IMMV).</title>
        <authorList>
            <person name="Nojomi A."/>
            <person name="Afsharifar A."/>
            <person name="Izadpanah K."/>
        </authorList>
    </citation>
    <scope>NUCLEOTIDE SEQUENCE</scope>
    <source>
        <strain evidence="2">Sharekord</strain>
    </source>
</reference>
<protein>
    <submittedName>
        <fullName evidence="2">Matrix</fullName>
    </submittedName>
</protein>
<gene>
    <name evidence="2" type="primary">M</name>
</gene>
<proteinExistence type="predicted"/>